<protein>
    <submittedName>
        <fullName evidence="3">Uncharacterized protein</fullName>
    </submittedName>
</protein>
<keyword evidence="4" id="KW-1185">Reference proteome</keyword>
<reference evidence="3 4" key="1">
    <citation type="submission" date="2019-01" db="EMBL/GenBank/DDBJ databases">
        <authorList>
            <person name="Chen W.-M."/>
        </authorList>
    </citation>
    <scope>NUCLEOTIDE SEQUENCE [LARGE SCALE GENOMIC DNA]</scope>
    <source>
        <strain evidence="3 4">TER-1</strain>
    </source>
</reference>
<name>A0A3S2YS04_9HYPH</name>
<dbReference type="Proteomes" id="UP000286997">
    <property type="component" value="Unassembled WGS sequence"/>
</dbReference>
<dbReference type="EMBL" id="SACP01000010">
    <property type="protein sequence ID" value="RVU18149.1"/>
    <property type="molecule type" value="Genomic_DNA"/>
</dbReference>
<dbReference type="AlphaFoldDB" id="A0A3S2YS04"/>
<dbReference type="OrthoDB" id="8005025at2"/>
<comment type="caution">
    <text evidence="3">The sequence shown here is derived from an EMBL/GenBank/DDBJ whole genome shotgun (WGS) entry which is preliminary data.</text>
</comment>
<evidence type="ECO:0000313" key="4">
    <source>
        <dbReference type="Proteomes" id="UP000286997"/>
    </source>
</evidence>
<feature type="chain" id="PRO_5018706240" evidence="2">
    <location>
        <begin position="23"/>
        <end position="89"/>
    </location>
</feature>
<evidence type="ECO:0000256" key="1">
    <source>
        <dbReference type="SAM" id="MobiDB-lite"/>
    </source>
</evidence>
<evidence type="ECO:0000256" key="2">
    <source>
        <dbReference type="SAM" id="SignalP"/>
    </source>
</evidence>
<accession>A0A3S2YS04</accession>
<sequence>MTKFTIATVLALAAVLPGVALADGGGGGRMPAGGAHMSSYVHHPYHDPRSTYWQGRGTGQILGSPMKADPAGRLQAPGTSNWAVNPGRR</sequence>
<organism evidence="3 4">
    <name type="scientific">Methylobacterium oryzihabitans</name>
    <dbReference type="NCBI Taxonomy" id="2499852"/>
    <lineage>
        <taxon>Bacteria</taxon>
        <taxon>Pseudomonadati</taxon>
        <taxon>Pseudomonadota</taxon>
        <taxon>Alphaproteobacteria</taxon>
        <taxon>Hyphomicrobiales</taxon>
        <taxon>Methylobacteriaceae</taxon>
        <taxon>Methylobacterium</taxon>
    </lineage>
</organism>
<evidence type="ECO:0000313" key="3">
    <source>
        <dbReference type="EMBL" id="RVU18149.1"/>
    </source>
</evidence>
<feature type="region of interest" description="Disordered" evidence="1">
    <location>
        <begin position="51"/>
        <end position="89"/>
    </location>
</feature>
<proteinExistence type="predicted"/>
<keyword evidence="2" id="KW-0732">Signal</keyword>
<dbReference type="RefSeq" id="WP_127729323.1">
    <property type="nucleotide sequence ID" value="NZ_SACP01000010.1"/>
</dbReference>
<gene>
    <name evidence="3" type="ORF">EOE48_12245</name>
</gene>
<feature type="signal peptide" evidence="2">
    <location>
        <begin position="1"/>
        <end position="22"/>
    </location>
</feature>